<dbReference type="EMBL" id="JBHUHO010000029">
    <property type="protein sequence ID" value="MFD2116089.1"/>
    <property type="molecule type" value="Genomic_DNA"/>
</dbReference>
<keyword evidence="2" id="KW-1185">Reference proteome</keyword>
<reference evidence="2" key="1">
    <citation type="journal article" date="2019" name="Int. J. Syst. Evol. Microbiol.">
        <title>The Global Catalogue of Microorganisms (GCM) 10K type strain sequencing project: providing services to taxonomists for standard genome sequencing and annotation.</title>
        <authorList>
            <consortium name="The Broad Institute Genomics Platform"/>
            <consortium name="The Broad Institute Genome Sequencing Center for Infectious Disease"/>
            <person name="Wu L."/>
            <person name="Ma J."/>
        </authorList>
    </citation>
    <scope>NUCLEOTIDE SEQUENCE [LARGE SCALE GENOMIC DNA]</scope>
    <source>
        <strain evidence="2">GH52</strain>
    </source>
</reference>
<gene>
    <name evidence="1" type="ORF">ACFSJH_10170</name>
</gene>
<comment type="caution">
    <text evidence="1">The sequence shown here is derived from an EMBL/GenBank/DDBJ whole genome shotgun (WGS) entry which is preliminary data.</text>
</comment>
<dbReference type="RefSeq" id="WP_377771901.1">
    <property type="nucleotide sequence ID" value="NZ_JBHUHO010000029.1"/>
</dbReference>
<proteinExistence type="predicted"/>
<dbReference type="Proteomes" id="UP001597362">
    <property type="component" value="Unassembled WGS sequence"/>
</dbReference>
<dbReference type="InterPro" id="IPR008978">
    <property type="entry name" value="HSP20-like_chaperone"/>
</dbReference>
<dbReference type="SUPFAM" id="SSF49764">
    <property type="entry name" value="HSP20-like chaperones"/>
    <property type="match status" value="1"/>
</dbReference>
<sequence>MSFKWTDLEKWLELQKLPDDFAKLREPGWIEQFVRNIMEQTMPETTRAFMNEVDVAILNEDNYIYLSFKLPDETDVRKLKFYVREDRVKISGFPNGKSKEVKLPELVRTKNVLSSRKDDIIKLRLQKRTPAKAWTEHNFRS</sequence>
<accession>A0ABW4YKW4</accession>
<evidence type="ECO:0000313" key="1">
    <source>
        <dbReference type="EMBL" id="MFD2116089.1"/>
    </source>
</evidence>
<name>A0ABW4YKW4_9BACL</name>
<evidence type="ECO:0008006" key="3">
    <source>
        <dbReference type="Google" id="ProtNLM"/>
    </source>
</evidence>
<evidence type="ECO:0000313" key="2">
    <source>
        <dbReference type="Proteomes" id="UP001597362"/>
    </source>
</evidence>
<protein>
    <recommendedName>
        <fullName evidence="3">Hsp20/alpha crystallin family protein</fullName>
    </recommendedName>
</protein>
<organism evidence="1 2">
    <name type="scientific">Paenibacillus yanchengensis</name>
    <dbReference type="NCBI Taxonomy" id="2035833"/>
    <lineage>
        <taxon>Bacteria</taxon>
        <taxon>Bacillati</taxon>
        <taxon>Bacillota</taxon>
        <taxon>Bacilli</taxon>
        <taxon>Bacillales</taxon>
        <taxon>Paenibacillaceae</taxon>
        <taxon>Paenibacillus</taxon>
    </lineage>
</organism>